<dbReference type="GO" id="GO:0005524">
    <property type="term" value="F:ATP binding"/>
    <property type="evidence" value="ECO:0007669"/>
    <property type="project" value="UniProtKB-UniRule"/>
</dbReference>
<dbReference type="OrthoDB" id="164032at2"/>
<proteinExistence type="predicted"/>
<sequence>MTGDLWTPPDEAAPGLSALTEDERYRHFDQLQARMAGVWESMRLNHDDESVVVVPSISLDRTETTGTGTMMQAYEERFLFLLVLLRQPRLRMVYVTSMPIAPEIVEYYLALLPGVIPSHARARLSLVPVHDASPISLSEKLLARPRLLRRIAKLIPNTARSHLIPYNTTELERDVALSLGIPMYAADPRLEPLGSKSGCRRMFAEVGVPHPLGAENLRSLDEIADAVLAMRAERPTMDSAIVKLNEGVSGEGNAVVRLKGLPAAGAPTERDEVMKRLREMELESEKTPFDVYIAKFAENGGIVEERIVGEELQSPSVQLRVVPGGEVELLSTHDQLLGGASGQRYLGCVFPAAPEYARLISEHAATIGRRLATEGALGRFAVDFVVVRGADGGWTPYAIELNLRKGGTTHPFLTLQFLTDGRYDPRTALFITPRGHEKHLVATDHLESELLKGLVPADIFDIVARNGLHFDQSRQVGVVFHMISCLTEKGRLGLTAVGDTPAEADRRYRDASRIVLAEAEQAFVEHPLPV</sequence>
<comment type="caution">
    <text evidence="3">The sequence shown here is derived from an EMBL/GenBank/DDBJ whole genome shotgun (WGS) entry which is preliminary data.</text>
</comment>
<keyword evidence="1" id="KW-0067">ATP-binding</keyword>
<evidence type="ECO:0000256" key="1">
    <source>
        <dbReference type="PROSITE-ProRule" id="PRU00409"/>
    </source>
</evidence>
<dbReference type="GO" id="GO:0046872">
    <property type="term" value="F:metal ion binding"/>
    <property type="evidence" value="ECO:0007669"/>
    <property type="project" value="InterPro"/>
</dbReference>
<gene>
    <name evidence="3" type="ORF">EV652_104127</name>
</gene>
<dbReference type="InterPro" id="IPR038752">
    <property type="entry name" value="IQCH"/>
</dbReference>
<feature type="domain" description="ATP-grasp" evidence="2">
    <location>
        <begin position="200"/>
        <end position="432"/>
    </location>
</feature>
<evidence type="ECO:0000313" key="4">
    <source>
        <dbReference type="Proteomes" id="UP000294508"/>
    </source>
</evidence>
<dbReference type="InterPro" id="IPR041356">
    <property type="entry name" value="PGM1_C"/>
</dbReference>
<accession>A0A4R2HMP4</accession>
<dbReference type="PANTHER" id="PTHR14465:SF0">
    <property type="entry name" value="IQ DOMAIN-CONTAINING PROTEIN H"/>
    <property type="match status" value="1"/>
</dbReference>
<dbReference type="RefSeq" id="WP_132209314.1">
    <property type="nucleotide sequence ID" value="NZ_SLWN01000004.1"/>
</dbReference>
<dbReference type="Pfam" id="PF18105">
    <property type="entry name" value="PGM1_C"/>
    <property type="match status" value="1"/>
</dbReference>
<name>A0A4R2HMP4_9ACTN</name>
<keyword evidence="4" id="KW-1185">Reference proteome</keyword>
<evidence type="ECO:0000259" key="2">
    <source>
        <dbReference type="PROSITE" id="PS50975"/>
    </source>
</evidence>
<keyword evidence="1" id="KW-0547">Nucleotide-binding</keyword>
<dbReference type="InterPro" id="IPR011761">
    <property type="entry name" value="ATP-grasp"/>
</dbReference>
<organism evidence="3 4">
    <name type="scientific">Kribbella steppae</name>
    <dbReference type="NCBI Taxonomy" id="2512223"/>
    <lineage>
        <taxon>Bacteria</taxon>
        <taxon>Bacillati</taxon>
        <taxon>Actinomycetota</taxon>
        <taxon>Actinomycetes</taxon>
        <taxon>Propionibacteriales</taxon>
        <taxon>Kribbellaceae</taxon>
        <taxon>Kribbella</taxon>
    </lineage>
</organism>
<evidence type="ECO:0000313" key="3">
    <source>
        <dbReference type="EMBL" id="TCO32521.1"/>
    </source>
</evidence>
<dbReference type="AlphaFoldDB" id="A0A4R2HMP4"/>
<dbReference type="InterPro" id="IPR056855">
    <property type="entry name" value="ATP-grasp_IQCH"/>
</dbReference>
<protein>
    <recommendedName>
        <fullName evidence="2">ATP-grasp domain-containing protein</fullName>
    </recommendedName>
</protein>
<dbReference type="PANTHER" id="PTHR14465">
    <property type="entry name" value="IQ DOMAIN-CONTAINING PROTEIN H"/>
    <property type="match status" value="1"/>
</dbReference>
<dbReference type="Pfam" id="PF24923">
    <property type="entry name" value="ATP-grasp_IQCH"/>
    <property type="match status" value="2"/>
</dbReference>
<dbReference type="EMBL" id="SLWN01000004">
    <property type="protein sequence ID" value="TCO32521.1"/>
    <property type="molecule type" value="Genomic_DNA"/>
</dbReference>
<dbReference type="PROSITE" id="PS50975">
    <property type="entry name" value="ATP_GRASP"/>
    <property type="match status" value="1"/>
</dbReference>
<dbReference type="SUPFAM" id="SSF56059">
    <property type="entry name" value="Glutathione synthetase ATP-binding domain-like"/>
    <property type="match status" value="1"/>
</dbReference>
<dbReference type="Proteomes" id="UP000294508">
    <property type="component" value="Unassembled WGS sequence"/>
</dbReference>
<reference evidence="3 4" key="1">
    <citation type="journal article" date="2015" name="Stand. Genomic Sci.">
        <title>Genomic Encyclopedia of Bacterial and Archaeal Type Strains, Phase III: the genomes of soil and plant-associated and newly described type strains.</title>
        <authorList>
            <person name="Whitman W.B."/>
            <person name="Woyke T."/>
            <person name="Klenk H.P."/>
            <person name="Zhou Y."/>
            <person name="Lilburn T.G."/>
            <person name="Beck B.J."/>
            <person name="De Vos P."/>
            <person name="Vandamme P."/>
            <person name="Eisen J.A."/>
            <person name="Garrity G."/>
            <person name="Hugenholtz P."/>
            <person name="Kyrpides N.C."/>
        </authorList>
    </citation>
    <scope>NUCLEOTIDE SEQUENCE [LARGE SCALE GENOMIC DNA]</scope>
    <source>
        <strain evidence="3 4">VKM Ac-2572</strain>
    </source>
</reference>